<dbReference type="PROSITE" id="PS51762">
    <property type="entry name" value="GH16_2"/>
    <property type="match status" value="1"/>
</dbReference>
<dbReference type="Gene3D" id="2.60.120.200">
    <property type="match status" value="1"/>
</dbReference>
<gene>
    <name evidence="3" type="ORF">ACFQ1M_07665</name>
</gene>
<dbReference type="InterPro" id="IPR013320">
    <property type="entry name" value="ConA-like_dom_sf"/>
</dbReference>
<sequence length="317" mass="36684">MKRLSFIAVALCFTFASCESELTEPLDEKNITIETLSEEIPEPDISEPEVVAVHERSARVGPWSDIISENFSSNSNIDDNWIRTHGRYDYNSDLCYYVRWSPRLETLDGRQCLRLAAWKNGNTYRSGHVKSRKKFYPRRNEDIWVGASIKLLAKDGAGYKGFNDTYGAWPAFWTVNEDPGVWPTQGEIDMMEGYSFGGSARFARNLFYGTQTGNNLLDNRLERRYEVSEGWHTYSMLWRNRNGAVDCHIYLDGQWLGVYWSGSDNDLNMEAFKDHNLILNLNIGDKHGIFNNSQINIFSTMNMYVDWVSVRRRDNNL</sequence>
<comment type="caution">
    <text evidence="3">The sequence shown here is derived from an EMBL/GenBank/DDBJ whole genome shotgun (WGS) entry which is preliminary data.</text>
</comment>
<dbReference type="InterPro" id="IPR000757">
    <property type="entry name" value="Beta-glucanase-like"/>
</dbReference>
<comment type="similarity">
    <text evidence="1">Belongs to the glycosyl hydrolase 16 family.</text>
</comment>
<feature type="domain" description="GH16" evidence="2">
    <location>
        <begin position="26"/>
        <end position="316"/>
    </location>
</feature>
<dbReference type="SUPFAM" id="SSF49899">
    <property type="entry name" value="Concanavalin A-like lectins/glucanases"/>
    <property type="match status" value="1"/>
</dbReference>
<keyword evidence="4" id="KW-1185">Reference proteome</keyword>
<dbReference type="InterPro" id="IPR050546">
    <property type="entry name" value="Glycosyl_Hydrlase_16"/>
</dbReference>
<proteinExistence type="inferred from homology"/>
<accession>A0ABW3CZG1</accession>
<protein>
    <submittedName>
        <fullName evidence="3">Family 16 glycosylhydrolase</fullName>
    </submittedName>
</protein>
<evidence type="ECO:0000259" key="2">
    <source>
        <dbReference type="PROSITE" id="PS51762"/>
    </source>
</evidence>
<evidence type="ECO:0000313" key="3">
    <source>
        <dbReference type="EMBL" id="MFD0862081.1"/>
    </source>
</evidence>
<dbReference type="Pfam" id="PF26113">
    <property type="entry name" value="GH16_XgeA"/>
    <property type="match status" value="1"/>
</dbReference>
<organism evidence="3 4">
    <name type="scientific">Sungkyunkwania multivorans</name>
    <dbReference type="NCBI Taxonomy" id="1173618"/>
    <lineage>
        <taxon>Bacteria</taxon>
        <taxon>Pseudomonadati</taxon>
        <taxon>Bacteroidota</taxon>
        <taxon>Flavobacteriia</taxon>
        <taxon>Flavobacteriales</taxon>
        <taxon>Flavobacteriaceae</taxon>
        <taxon>Sungkyunkwania</taxon>
    </lineage>
</organism>
<name>A0ABW3CZG1_9FLAO</name>
<dbReference type="PROSITE" id="PS51257">
    <property type="entry name" value="PROKAR_LIPOPROTEIN"/>
    <property type="match status" value="1"/>
</dbReference>
<evidence type="ECO:0000313" key="4">
    <source>
        <dbReference type="Proteomes" id="UP001596978"/>
    </source>
</evidence>
<dbReference type="RefSeq" id="WP_386406318.1">
    <property type="nucleotide sequence ID" value="NZ_JBHTJH010000004.1"/>
</dbReference>
<dbReference type="PANTHER" id="PTHR10963">
    <property type="entry name" value="GLYCOSYL HYDROLASE-RELATED"/>
    <property type="match status" value="1"/>
</dbReference>
<dbReference type="Proteomes" id="UP001596978">
    <property type="component" value="Unassembled WGS sequence"/>
</dbReference>
<reference evidence="4" key="1">
    <citation type="journal article" date="2019" name="Int. J. Syst. Evol. Microbiol.">
        <title>The Global Catalogue of Microorganisms (GCM) 10K type strain sequencing project: providing services to taxonomists for standard genome sequencing and annotation.</title>
        <authorList>
            <consortium name="The Broad Institute Genomics Platform"/>
            <consortium name="The Broad Institute Genome Sequencing Center for Infectious Disease"/>
            <person name="Wu L."/>
            <person name="Ma J."/>
        </authorList>
    </citation>
    <scope>NUCLEOTIDE SEQUENCE [LARGE SCALE GENOMIC DNA]</scope>
    <source>
        <strain evidence="4">CCUG 62952</strain>
    </source>
</reference>
<dbReference type="EMBL" id="JBHTJH010000004">
    <property type="protein sequence ID" value="MFD0862081.1"/>
    <property type="molecule type" value="Genomic_DNA"/>
</dbReference>
<evidence type="ECO:0000256" key="1">
    <source>
        <dbReference type="ARBA" id="ARBA00006865"/>
    </source>
</evidence>
<dbReference type="PANTHER" id="PTHR10963:SF55">
    <property type="entry name" value="GLYCOSIDE HYDROLASE FAMILY 16 PROTEIN"/>
    <property type="match status" value="1"/>
</dbReference>